<name>A0A8S0YT67_ARCPL</name>
<proteinExistence type="predicted"/>
<gene>
    <name evidence="1" type="ORF">APLA_LOCUS1271</name>
</gene>
<dbReference type="EMBL" id="CADEBD010000058">
    <property type="protein sequence ID" value="CAB3222715.1"/>
    <property type="molecule type" value="Genomic_DNA"/>
</dbReference>
<reference evidence="1 2" key="1">
    <citation type="submission" date="2020-04" db="EMBL/GenBank/DDBJ databases">
        <authorList>
            <person name="Wallbank WR R."/>
            <person name="Pardo Diaz C."/>
            <person name="Kozak K."/>
            <person name="Martin S."/>
            <person name="Jiggins C."/>
            <person name="Moest M."/>
            <person name="Warren A I."/>
            <person name="Byers J.R.P. K."/>
            <person name="Montejo-Kovacevich G."/>
            <person name="Yen C E."/>
        </authorList>
    </citation>
    <scope>NUCLEOTIDE SEQUENCE [LARGE SCALE GENOMIC DNA]</scope>
</reference>
<dbReference type="OrthoDB" id="276063at2759"/>
<dbReference type="Proteomes" id="UP000494256">
    <property type="component" value="Unassembled WGS sequence"/>
</dbReference>
<evidence type="ECO:0000313" key="1">
    <source>
        <dbReference type="EMBL" id="CAB3222715.1"/>
    </source>
</evidence>
<comment type="caution">
    <text evidence="1">The sequence shown here is derived from an EMBL/GenBank/DDBJ whole genome shotgun (WGS) entry which is preliminary data.</text>
</comment>
<sequence length="72" mass="8358">MYRAATSKQKMMDTLTKLIYCKLASCRTNHCQAPGRHKGRRDRNERLIGEADCNIEDKDYCLRPTIARVIDL</sequence>
<protein>
    <submittedName>
        <fullName evidence="1">Uncharacterized protein</fullName>
    </submittedName>
</protein>
<accession>A0A8S0YT67</accession>
<evidence type="ECO:0000313" key="2">
    <source>
        <dbReference type="Proteomes" id="UP000494256"/>
    </source>
</evidence>
<organism evidence="1 2">
    <name type="scientific">Arctia plantaginis</name>
    <name type="common">Wood tiger moth</name>
    <name type="synonym">Phalaena plantaginis</name>
    <dbReference type="NCBI Taxonomy" id="874455"/>
    <lineage>
        <taxon>Eukaryota</taxon>
        <taxon>Metazoa</taxon>
        <taxon>Ecdysozoa</taxon>
        <taxon>Arthropoda</taxon>
        <taxon>Hexapoda</taxon>
        <taxon>Insecta</taxon>
        <taxon>Pterygota</taxon>
        <taxon>Neoptera</taxon>
        <taxon>Endopterygota</taxon>
        <taxon>Lepidoptera</taxon>
        <taxon>Glossata</taxon>
        <taxon>Ditrysia</taxon>
        <taxon>Noctuoidea</taxon>
        <taxon>Erebidae</taxon>
        <taxon>Arctiinae</taxon>
        <taxon>Arctia</taxon>
    </lineage>
</organism>
<dbReference type="AlphaFoldDB" id="A0A8S0YT67"/>